<evidence type="ECO:0000313" key="2">
    <source>
        <dbReference type="Proteomes" id="UP000251485"/>
    </source>
</evidence>
<name>A0A2X2BWV8_PROMI</name>
<dbReference type="Proteomes" id="UP000251485">
    <property type="component" value="Unassembled WGS sequence"/>
</dbReference>
<sequence length="115" mass="13608">MYQNQVENEQRAFHIPVAQRVDGLNHTAKLRSRHFGLQNEELKRFFFDMRDPFDDCYQENKKFLGVILYMSGIPKERHDLNFEDFKTSEIFDIIKAINHIKAVTALLPKQLALPQ</sequence>
<dbReference type="Pfam" id="PF17282">
    <property type="entry name" value="DUF5347"/>
    <property type="match status" value="1"/>
</dbReference>
<dbReference type="EMBL" id="UAUE01000023">
    <property type="protein sequence ID" value="SPY97766.1"/>
    <property type="molecule type" value="Genomic_DNA"/>
</dbReference>
<gene>
    <name evidence="1" type="ORF">NCTC10975_02874</name>
</gene>
<dbReference type="AlphaFoldDB" id="A0A2X2BWV8"/>
<evidence type="ECO:0008006" key="3">
    <source>
        <dbReference type="Google" id="ProtNLM"/>
    </source>
</evidence>
<organism evidence="1 2">
    <name type="scientific">Proteus mirabilis</name>
    <dbReference type="NCBI Taxonomy" id="584"/>
    <lineage>
        <taxon>Bacteria</taxon>
        <taxon>Pseudomonadati</taxon>
        <taxon>Pseudomonadota</taxon>
        <taxon>Gammaproteobacteria</taxon>
        <taxon>Enterobacterales</taxon>
        <taxon>Morganellaceae</taxon>
        <taxon>Proteus</taxon>
    </lineage>
</organism>
<proteinExistence type="predicted"/>
<protein>
    <recommendedName>
        <fullName evidence="3">DUF5347 domain-containing protein</fullName>
    </recommendedName>
</protein>
<reference evidence="1 2" key="1">
    <citation type="submission" date="2018-06" db="EMBL/GenBank/DDBJ databases">
        <authorList>
            <consortium name="Pathogen Informatics"/>
            <person name="Doyle S."/>
        </authorList>
    </citation>
    <scope>NUCLEOTIDE SEQUENCE [LARGE SCALE GENOMIC DNA]</scope>
    <source>
        <strain evidence="1 2">NCTC10975</strain>
    </source>
</reference>
<evidence type="ECO:0000313" key="1">
    <source>
        <dbReference type="EMBL" id="SPY97766.1"/>
    </source>
</evidence>
<dbReference type="InterPro" id="IPR035232">
    <property type="entry name" value="DUF5347"/>
</dbReference>
<accession>A0A2X2BWV8</accession>